<dbReference type="InterPro" id="IPR013655">
    <property type="entry name" value="PAS_fold_3"/>
</dbReference>
<keyword evidence="14" id="KW-0157">Chromophore</keyword>
<dbReference type="PANTHER" id="PTHR41523">
    <property type="entry name" value="TWO-COMPONENT SYSTEM SENSOR PROTEIN"/>
    <property type="match status" value="1"/>
</dbReference>
<keyword evidence="9" id="KW-0808">Transferase</keyword>
<reference evidence="18 19" key="1">
    <citation type="journal article" date="2015" name="Genome Announc.">
        <title>Complete Genome Sequence of Methylobacterium aquaticum Strain 22A, Isolated from Racomitrium japonicum Moss.</title>
        <authorList>
            <person name="Tani A."/>
            <person name="Ogura Y."/>
            <person name="Hayashi T."/>
            <person name="Kimbara K."/>
        </authorList>
    </citation>
    <scope>NUCLEOTIDE SEQUENCE [LARGE SCALE GENOMIC DNA]</scope>
    <source>
        <strain evidence="18 19">MA-22A</strain>
        <plasmid evidence="19">Plasmid pMaq22A_2p DNA</plasmid>
    </source>
</reference>
<dbReference type="InterPro" id="IPR000700">
    <property type="entry name" value="PAS-assoc_C"/>
</dbReference>
<dbReference type="GO" id="GO:0005524">
    <property type="term" value="F:ATP binding"/>
    <property type="evidence" value="ECO:0007669"/>
    <property type="project" value="UniProtKB-KW"/>
</dbReference>
<dbReference type="EMBL" id="AP014706">
    <property type="protein sequence ID" value="BAQ50053.1"/>
    <property type="molecule type" value="Genomic_DNA"/>
</dbReference>
<evidence type="ECO:0000256" key="14">
    <source>
        <dbReference type="ARBA" id="ARBA00022991"/>
    </source>
</evidence>
<dbReference type="GO" id="GO:0009881">
    <property type="term" value="F:photoreceptor activity"/>
    <property type="evidence" value="ECO:0007669"/>
    <property type="project" value="UniProtKB-KW"/>
</dbReference>
<dbReference type="InterPro" id="IPR011102">
    <property type="entry name" value="Sig_transdc_His_kinase_HWE"/>
</dbReference>
<reference evidence="19" key="2">
    <citation type="submission" date="2015-01" db="EMBL/GenBank/DDBJ databases">
        <title>Complete genome sequence of Methylobacterium aquaticum strain 22A.</title>
        <authorList>
            <person name="Tani A."/>
            <person name="Ogura Y."/>
            <person name="Hayashi T."/>
        </authorList>
    </citation>
    <scope>NUCLEOTIDE SEQUENCE [LARGE SCALE GENOMIC DNA]</scope>
    <source>
        <strain evidence="19">MA-22A</strain>
        <plasmid evidence="19">Plasmid pMaq22A_2p DNA</plasmid>
    </source>
</reference>
<dbReference type="CDD" id="cd00130">
    <property type="entry name" value="PAS"/>
    <property type="match status" value="1"/>
</dbReference>
<evidence type="ECO:0000313" key="19">
    <source>
        <dbReference type="Proteomes" id="UP000061432"/>
    </source>
</evidence>
<keyword evidence="4" id="KW-0600">Photoreceptor protein</keyword>
<dbReference type="PATRIC" id="fig|270351.10.peg.7201"/>
<name>A0A0C6FNX3_9HYPH</name>
<dbReference type="EC" id="2.7.13.3" evidence="2"/>
<keyword evidence="18" id="KW-0614">Plasmid</keyword>
<dbReference type="Proteomes" id="UP000061432">
    <property type="component" value="Plasmid pMaq22A_2p"/>
</dbReference>
<evidence type="ECO:0000256" key="2">
    <source>
        <dbReference type="ARBA" id="ARBA00012438"/>
    </source>
</evidence>
<evidence type="ECO:0000256" key="6">
    <source>
        <dbReference type="ARBA" id="ARBA00022606"/>
    </source>
</evidence>
<feature type="domain" description="PAC" evidence="17">
    <location>
        <begin position="248"/>
        <end position="300"/>
    </location>
</feature>
<keyword evidence="5" id="KW-0597">Phosphoprotein</keyword>
<sequence>MTLYAARGAEVGSTVSMHMADLFRRHDWASTPLGKREAWPSVLRTTVDMMLASLHPMCVLWGPRRIFLYNDGYADVLGARHPSALGLPTEDVWPELWDELAPLIDRTFRGESFAFRDQPLVMTRNGFEEQVWYDFAYSPLRDERGGVVGLLNVTSDCTARVIAQRERDTATERLRASEGRLAALVEASSDSLYSMSPDWREVRAVQGRGFIPDTDAPSVRWMDEYLFPEDQAEVRETIQQAVARTEPFEMEHRVRLADGSAGWIFSRAVPVRDEEGRIAEWFGMAADVTERHRAVEQLRESEAFMRGVLASSNDCIKVLDLDAKVAFMSEGGQKVMEVSDFNAVAGCPWPDFWQGEGNVAAREAIASARGGVASCFQGYADTMKGNRRYWDVQVSPIMGTDGKPERILSISRDITDLKAAEEARAVLVQELAHRMKNSLAMVQAIVTQTLRQARTMEEGRMAVGQRLSALGRAQDILTRSNFTEADIHEVVAAAIEPHRVAEERISWSGPHIVLTSQQALGLSLAVHELATNATKYGALSNEAGRVAMAWRVEAGMFAFEWVEAGGPPVVPPGSRGFGSKLIERIVAAYFEGEARLDFDLSGLRFRLTGVPGGTVGEA</sequence>
<dbReference type="InterPro" id="IPR013656">
    <property type="entry name" value="PAS_4"/>
</dbReference>
<keyword evidence="12 18" id="KW-0418">Kinase</keyword>
<evidence type="ECO:0000256" key="7">
    <source>
        <dbReference type="ARBA" id="ARBA00022630"/>
    </source>
</evidence>
<dbReference type="InterPro" id="IPR035965">
    <property type="entry name" value="PAS-like_dom_sf"/>
</dbReference>
<dbReference type="SUPFAM" id="SSF55785">
    <property type="entry name" value="PYP-like sensor domain (PAS domain)"/>
    <property type="match status" value="3"/>
</dbReference>
<dbReference type="Gene3D" id="3.30.450.20">
    <property type="entry name" value="PAS domain"/>
    <property type="match status" value="3"/>
</dbReference>
<accession>A0A0C6FNX3</accession>
<evidence type="ECO:0000256" key="10">
    <source>
        <dbReference type="ARBA" id="ARBA00022737"/>
    </source>
</evidence>
<organism evidence="18 19">
    <name type="scientific">Methylobacterium aquaticum</name>
    <dbReference type="NCBI Taxonomy" id="270351"/>
    <lineage>
        <taxon>Bacteria</taxon>
        <taxon>Pseudomonadati</taxon>
        <taxon>Pseudomonadota</taxon>
        <taxon>Alphaproteobacteria</taxon>
        <taxon>Hyphomicrobiales</taxon>
        <taxon>Methylobacteriaceae</taxon>
        <taxon>Methylobacterium</taxon>
    </lineage>
</organism>
<evidence type="ECO:0000256" key="3">
    <source>
        <dbReference type="ARBA" id="ARBA00021740"/>
    </source>
</evidence>
<geneLocation type="plasmid" evidence="19">
    <name>pMaq22A_2p DNA</name>
</geneLocation>
<dbReference type="NCBIfam" id="TIGR00229">
    <property type="entry name" value="sensory_box"/>
    <property type="match status" value="2"/>
</dbReference>
<keyword evidence="10" id="KW-0677">Repeat</keyword>
<dbReference type="AlphaFoldDB" id="A0A0C6FNX3"/>
<keyword evidence="7" id="KW-0285">Flavoprotein</keyword>
<evidence type="ECO:0000256" key="8">
    <source>
        <dbReference type="ARBA" id="ARBA00022643"/>
    </source>
</evidence>
<dbReference type="KEGG" id="maqu:Maq22A_2p41420"/>
<dbReference type="Pfam" id="PF07536">
    <property type="entry name" value="HWE_HK"/>
    <property type="match status" value="1"/>
</dbReference>
<evidence type="ECO:0000256" key="13">
    <source>
        <dbReference type="ARBA" id="ARBA00022840"/>
    </source>
</evidence>
<dbReference type="Gene3D" id="3.30.565.10">
    <property type="entry name" value="Histidine kinase-like ATPase, C-terminal domain"/>
    <property type="match status" value="1"/>
</dbReference>
<dbReference type="PANTHER" id="PTHR41523:SF7">
    <property type="entry name" value="HISTIDINE KINASE"/>
    <property type="match status" value="1"/>
</dbReference>
<dbReference type="GO" id="GO:0004673">
    <property type="term" value="F:protein histidine kinase activity"/>
    <property type="evidence" value="ECO:0007669"/>
    <property type="project" value="UniProtKB-EC"/>
</dbReference>
<comment type="catalytic activity">
    <reaction evidence="1">
        <text>ATP + protein L-histidine = ADP + protein N-phospho-L-histidine.</text>
        <dbReference type="EC" id="2.7.13.3"/>
    </reaction>
</comment>
<dbReference type="Pfam" id="PF08448">
    <property type="entry name" value="PAS_4"/>
    <property type="match status" value="2"/>
</dbReference>
<gene>
    <name evidence="18" type="ORF">Maq22A_2p41420</name>
</gene>
<evidence type="ECO:0000256" key="1">
    <source>
        <dbReference type="ARBA" id="ARBA00000085"/>
    </source>
</evidence>
<keyword evidence="6" id="KW-0716">Sensory transduction</keyword>
<evidence type="ECO:0000256" key="11">
    <source>
        <dbReference type="ARBA" id="ARBA00022741"/>
    </source>
</evidence>
<evidence type="ECO:0000256" key="4">
    <source>
        <dbReference type="ARBA" id="ARBA00022543"/>
    </source>
</evidence>
<evidence type="ECO:0000256" key="16">
    <source>
        <dbReference type="ARBA" id="ARBA00023170"/>
    </source>
</evidence>
<protein>
    <recommendedName>
        <fullName evidence="3">Blue-light-activated histidine kinase</fullName>
        <ecNumber evidence="2">2.7.13.3</ecNumber>
    </recommendedName>
</protein>
<dbReference type="InterPro" id="IPR000014">
    <property type="entry name" value="PAS"/>
</dbReference>
<dbReference type="InterPro" id="IPR001610">
    <property type="entry name" value="PAC"/>
</dbReference>
<dbReference type="Pfam" id="PF08447">
    <property type="entry name" value="PAS_3"/>
    <property type="match status" value="1"/>
</dbReference>
<feature type="domain" description="PAC" evidence="17">
    <location>
        <begin position="374"/>
        <end position="426"/>
    </location>
</feature>
<keyword evidence="15" id="KW-0843">Virulence</keyword>
<evidence type="ECO:0000256" key="12">
    <source>
        <dbReference type="ARBA" id="ARBA00022777"/>
    </source>
</evidence>
<dbReference type="PROSITE" id="PS50113">
    <property type="entry name" value="PAC"/>
    <property type="match status" value="2"/>
</dbReference>
<proteinExistence type="predicted"/>
<keyword evidence="8" id="KW-0288">FMN</keyword>
<dbReference type="InterPro" id="IPR036890">
    <property type="entry name" value="HATPase_C_sf"/>
</dbReference>
<keyword evidence="11" id="KW-0547">Nucleotide-binding</keyword>
<keyword evidence="13" id="KW-0067">ATP-binding</keyword>
<keyword evidence="16" id="KW-0675">Receptor</keyword>
<evidence type="ECO:0000256" key="5">
    <source>
        <dbReference type="ARBA" id="ARBA00022553"/>
    </source>
</evidence>
<dbReference type="SMART" id="SM00911">
    <property type="entry name" value="HWE_HK"/>
    <property type="match status" value="1"/>
</dbReference>
<evidence type="ECO:0000259" key="17">
    <source>
        <dbReference type="PROSITE" id="PS50113"/>
    </source>
</evidence>
<dbReference type="SMART" id="SM00086">
    <property type="entry name" value="PAC"/>
    <property type="match status" value="3"/>
</dbReference>
<evidence type="ECO:0000313" key="18">
    <source>
        <dbReference type="EMBL" id="BAQ50053.1"/>
    </source>
</evidence>
<evidence type="ECO:0000256" key="15">
    <source>
        <dbReference type="ARBA" id="ARBA00023026"/>
    </source>
</evidence>
<evidence type="ECO:0000256" key="9">
    <source>
        <dbReference type="ARBA" id="ARBA00022679"/>
    </source>
</evidence>